<evidence type="ECO:0000313" key="3">
    <source>
        <dbReference type="EMBL" id="OSX74907.1"/>
    </source>
</evidence>
<organism evidence="3 4">
    <name type="scientific">Porphyra umbilicalis</name>
    <name type="common">Purple laver</name>
    <name type="synonym">Red alga</name>
    <dbReference type="NCBI Taxonomy" id="2786"/>
    <lineage>
        <taxon>Eukaryota</taxon>
        <taxon>Rhodophyta</taxon>
        <taxon>Bangiophyceae</taxon>
        <taxon>Bangiales</taxon>
        <taxon>Bangiaceae</taxon>
        <taxon>Porphyra</taxon>
    </lineage>
</organism>
<evidence type="ECO:0000259" key="2">
    <source>
        <dbReference type="Pfam" id="PF01494"/>
    </source>
</evidence>
<dbReference type="OrthoDB" id="683240at2759"/>
<dbReference type="Gene3D" id="3.50.50.60">
    <property type="entry name" value="FAD/NAD(P)-binding domain"/>
    <property type="match status" value="2"/>
</dbReference>
<keyword evidence="4" id="KW-1185">Reference proteome</keyword>
<sequence length="524" mass="50904">MPPNPSLPALRRLPPVDVAIVGGGLVGAALAAALTAAPATAHLSTLLVERSPPPPPRSAAPPPPPPPRVPPSPPAHGLRTATLTAASVALLDAARVTPHVGRRLRPFHRMVVWDRPLPPVGLGEGAAGGVGGDAFTSGGVSEAFWGGPLGGRRRRVGGDGYGDAGGGGGGGGGGVFGAGGALGPAYGVMDLTAPGGAAMGAVVENDVLLAALYAALRSTPGAVAELRARLCGLDRPTPTGLAELTLAVEGGDDDGSAGGGGGGDGAAPERVIVPAKLVVGADGARSAVRTLAGMAWTSGRYDAAAVVANVSTATDTGVAYQRFLPSGPLAMLPLAPAGGGGGRAEPPVSNIIWSVAPVEAAALVGAPPGVFLRELHTALTAAAPPGVPAVTGVAAAGRASFPLGWGVAPSAVSPRVALIGDAAHAVHPLAGQGVNLGLADVAALVGLLGKAAAVGGDVGVGGRSWETWAARRARDNGRMMAAIEGVRRGFGVGGVGGVVRRAGMAAFGQSGGVRDAVVRYAMGL</sequence>
<evidence type="ECO:0000256" key="1">
    <source>
        <dbReference type="SAM" id="MobiDB-lite"/>
    </source>
</evidence>
<protein>
    <recommendedName>
        <fullName evidence="2">FAD-binding domain-containing protein</fullName>
    </recommendedName>
</protein>
<dbReference type="InterPro" id="IPR002938">
    <property type="entry name" value="FAD-bd"/>
</dbReference>
<feature type="domain" description="FAD-binding" evidence="2">
    <location>
        <begin position="273"/>
        <end position="449"/>
    </location>
</feature>
<name>A0A1X6P265_PORUM</name>
<accession>A0A1X6P265</accession>
<gene>
    <name evidence="3" type="ORF">BU14_0262s0024</name>
</gene>
<dbReference type="PRINTS" id="PR00420">
    <property type="entry name" value="RNGMNOXGNASE"/>
</dbReference>
<dbReference type="InterPro" id="IPR051205">
    <property type="entry name" value="UbiH/COQ6_monooxygenase"/>
</dbReference>
<dbReference type="Pfam" id="PF01494">
    <property type="entry name" value="FAD_binding_3"/>
    <property type="match status" value="1"/>
</dbReference>
<dbReference type="AlphaFoldDB" id="A0A1X6P265"/>
<dbReference type="Proteomes" id="UP000218209">
    <property type="component" value="Unassembled WGS sequence"/>
</dbReference>
<feature type="compositionally biased region" description="Pro residues" evidence="1">
    <location>
        <begin position="51"/>
        <end position="74"/>
    </location>
</feature>
<dbReference type="PROSITE" id="PS01304">
    <property type="entry name" value="UBIH"/>
    <property type="match status" value="1"/>
</dbReference>
<dbReference type="GO" id="GO:0005739">
    <property type="term" value="C:mitochondrion"/>
    <property type="evidence" value="ECO:0007669"/>
    <property type="project" value="TreeGrafter"/>
</dbReference>
<feature type="region of interest" description="Disordered" evidence="1">
    <location>
        <begin position="47"/>
        <end position="78"/>
    </location>
</feature>
<dbReference type="PANTHER" id="PTHR43876">
    <property type="entry name" value="UBIQUINONE BIOSYNTHESIS MONOOXYGENASE COQ6, MITOCHONDRIAL"/>
    <property type="match status" value="1"/>
</dbReference>
<dbReference type="GO" id="GO:0071949">
    <property type="term" value="F:FAD binding"/>
    <property type="evidence" value="ECO:0007669"/>
    <property type="project" value="InterPro"/>
</dbReference>
<dbReference type="InterPro" id="IPR036188">
    <property type="entry name" value="FAD/NAD-bd_sf"/>
</dbReference>
<dbReference type="PANTHER" id="PTHR43876:SF7">
    <property type="entry name" value="UBIQUINONE BIOSYNTHESIS MONOOXYGENASE COQ6, MITOCHONDRIAL"/>
    <property type="match status" value="1"/>
</dbReference>
<dbReference type="EMBL" id="KV918925">
    <property type="protein sequence ID" value="OSX74907.1"/>
    <property type="molecule type" value="Genomic_DNA"/>
</dbReference>
<dbReference type="SUPFAM" id="SSF51905">
    <property type="entry name" value="FAD/NAD(P)-binding domain"/>
    <property type="match status" value="1"/>
</dbReference>
<evidence type="ECO:0000313" key="4">
    <source>
        <dbReference type="Proteomes" id="UP000218209"/>
    </source>
</evidence>
<dbReference type="Gene3D" id="3.30.9.10">
    <property type="entry name" value="D-Amino Acid Oxidase, subunit A, domain 2"/>
    <property type="match status" value="1"/>
</dbReference>
<proteinExistence type="predicted"/>
<reference evidence="3 4" key="1">
    <citation type="submission" date="2017-03" db="EMBL/GenBank/DDBJ databases">
        <title>WGS assembly of Porphyra umbilicalis.</title>
        <authorList>
            <person name="Brawley S.H."/>
            <person name="Blouin N.A."/>
            <person name="Ficko-Blean E."/>
            <person name="Wheeler G.L."/>
            <person name="Lohr M."/>
            <person name="Goodson H.V."/>
            <person name="Jenkins J.W."/>
            <person name="Blaby-Haas C.E."/>
            <person name="Helliwell K.E."/>
            <person name="Chan C."/>
            <person name="Marriage T."/>
            <person name="Bhattacharya D."/>
            <person name="Klein A.S."/>
            <person name="Badis Y."/>
            <person name="Brodie J."/>
            <person name="Cao Y."/>
            <person name="Collen J."/>
            <person name="Dittami S.M."/>
            <person name="Gachon C.M."/>
            <person name="Green B.R."/>
            <person name="Karpowicz S."/>
            <person name="Kim J.W."/>
            <person name="Kudahl U."/>
            <person name="Lin S."/>
            <person name="Michel G."/>
            <person name="Mittag M."/>
            <person name="Olson B.J."/>
            <person name="Pangilinan J."/>
            <person name="Peng Y."/>
            <person name="Qiu H."/>
            <person name="Shu S."/>
            <person name="Singer J.T."/>
            <person name="Smith A.G."/>
            <person name="Sprecher B.N."/>
            <person name="Wagner V."/>
            <person name="Wang W."/>
            <person name="Wang Z.-Y."/>
            <person name="Yan J."/>
            <person name="Yarish C."/>
            <person name="Zoeuner-Riek S."/>
            <person name="Zhuang Y."/>
            <person name="Zou Y."/>
            <person name="Lindquist E.A."/>
            <person name="Grimwood J."/>
            <person name="Barry K."/>
            <person name="Rokhsar D.S."/>
            <person name="Schmutz J."/>
            <person name="Stiller J.W."/>
            <person name="Grossman A.R."/>
            <person name="Prochnik S.E."/>
        </authorList>
    </citation>
    <scope>NUCLEOTIDE SEQUENCE [LARGE SCALE GENOMIC DNA]</scope>
    <source>
        <strain evidence="3">4086291</strain>
    </source>
</reference>
<dbReference type="InterPro" id="IPR018168">
    <property type="entry name" value="Ubi_Hdrlase_CS"/>
</dbReference>